<dbReference type="AlphaFoldDB" id="A0A5N7AWB5"/>
<dbReference type="PANTHER" id="PTHR23402">
    <property type="entry name" value="PROTEASE FAMILY C15 PYROGLUTAMYL-PEPTIDASE I-RELATED"/>
    <property type="match status" value="1"/>
</dbReference>
<dbReference type="InterPro" id="IPR016125">
    <property type="entry name" value="Peptidase_C15-like"/>
</dbReference>
<keyword evidence="6" id="KW-1185">Reference proteome</keyword>
<keyword evidence="3" id="KW-0378">Hydrolase</keyword>
<dbReference type="Proteomes" id="UP000326198">
    <property type="component" value="Unassembled WGS sequence"/>
</dbReference>
<dbReference type="GO" id="GO:0008234">
    <property type="term" value="F:cysteine-type peptidase activity"/>
    <property type="evidence" value="ECO:0007669"/>
    <property type="project" value="UniProtKB-KW"/>
</dbReference>
<name>A0A5N7AWB5_9EURO</name>
<keyword evidence="4" id="KW-0788">Thiol protease</keyword>
<keyword evidence="2" id="KW-0645">Protease</keyword>
<dbReference type="Gene3D" id="3.40.630.20">
    <property type="entry name" value="Peptidase C15, pyroglutamyl peptidase I-like"/>
    <property type="match status" value="1"/>
</dbReference>
<proteinExistence type="inferred from homology"/>
<dbReference type="GO" id="GO:0006508">
    <property type="term" value="P:proteolysis"/>
    <property type="evidence" value="ECO:0007669"/>
    <property type="project" value="UniProtKB-KW"/>
</dbReference>
<evidence type="ECO:0000256" key="1">
    <source>
        <dbReference type="ARBA" id="ARBA00006641"/>
    </source>
</evidence>
<evidence type="ECO:0000256" key="3">
    <source>
        <dbReference type="ARBA" id="ARBA00022801"/>
    </source>
</evidence>
<evidence type="ECO:0000256" key="4">
    <source>
        <dbReference type="ARBA" id="ARBA00022807"/>
    </source>
</evidence>
<organism evidence="5 6">
    <name type="scientific">Aspergillus bertholletiae</name>
    <dbReference type="NCBI Taxonomy" id="1226010"/>
    <lineage>
        <taxon>Eukaryota</taxon>
        <taxon>Fungi</taxon>
        <taxon>Dikarya</taxon>
        <taxon>Ascomycota</taxon>
        <taxon>Pezizomycotina</taxon>
        <taxon>Eurotiomycetes</taxon>
        <taxon>Eurotiomycetidae</taxon>
        <taxon>Eurotiales</taxon>
        <taxon>Aspergillaceae</taxon>
        <taxon>Aspergillus</taxon>
        <taxon>Aspergillus subgen. Circumdati</taxon>
    </lineage>
</organism>
<sequence>MGDFGPPETGVTGFAPSSVANPDDISVLVTGFGPFKTNLVNASYLIASSLPRSLDLSGSSGPASHRISIHVHPTPIPVAYSTVRTSIPAILEDYAKSHGGRRPDIVLHMGIAASRSYYAIETRANRDSYHLSDVKGRIGYEDGEKVWREQHLPPVLQAGPATDPANVAQKNLNPQPPNDEFLSAWKSFVPPETDVRISQDAGRYLCEFIFYTSLAEAFRQGQHRNVVFFHVPGACANEDIEKGVDVASGLIKALATCWVRE</sequence>
<evidence type="ECO:0000313" key="5">
    <source>
        <dbReference type="EMBL" id="KAE8373090.1"/>
    </source>
</evidence>
<protein>
    <recommendedName>
        <fullName evidence="7">Peptidase</fullName>
    </recommendedName>
</protein>
<dbReference type="PANTHER" id="PTHR23402:SF1">
    <property type="entry name" value="PYROGLUTAMYL-PEPTIDASE I"/>
    <property type="match status" value="1"/>
</dbReference>
<comment type="similarity">
    <text evidence="1">Belongs to the peptidase C15 family.</text>
</comment>
<dbReference type="EMBL" id="ML736328">
    <property type="protein sequence ID" value="KAE8373090.1"/>
    <property type="molecule type" value="Genomic_DNA"/>
</dbReference>
<accession>A0A5N7AWB5</accession>
<dbReference type="OrthoDB" id="407146at2759"/>
<evidence type="ECO:0000256" key="2">
    <source>
        <dbReference type="ARBA" id="ARBA00022670"/>
    </source>
</evidence>
<gene>
    <name evidence="5" type="ORF">BDV26DRAFT_272836</name>
</gene>
<evidence type="ECO:0000313" key="6">
    <source>
        <dbReference type="Proteomes" id="UP000326198"/>
    </source>
</evidence>
<dbReference type="InterPro" id="IPR036440">
    <property type="entry name" value="Peptidase_C15-like_sf"/>
</dbReference>
<evidence type="ECO:0008006" key="7">
    <source>
        <dbReference type="Google" id="ProtNLM"/>
    </source>
</evidence>
<reference evidence="5 6" key="1">
    <citation type="submission" date="2019-04" db="EMBL/GenBank/DDBJ databases">
        <title>Friends and foes A comparative genomics studyof 23 Aspergillus species from section Flavi.</title>
        <authorList>
            <consortium name="DOE Joint Genome Institute"/>
            <person name="Kjaerbolling I."/>
            <person name="Vesth T."/>
            <person name="Frisvad J.C."/>
            <person name="Nybo J.L."/>
            <person name="Theobald S."/>
            <person name="Kildgaard S."/>
            <person name="Isbrandt T."/>
            <person name="Kuo A."/>
            <person name="Sato A."/>
            <person name="Lyhne E.K."/>
            <person name="Kogle M.E."/>
            <person name="Wiebenga A."/>
            <person name="Kun R.S."/>
            <person name="Lubbers R.J."/>
            <person name="Makela M.R."/>
            <person name="Barry K."/>
            <person name="Chovatia M."/>
            <person name="Clum A."/>
            <person name="Daum C."/>
            <person name="Haridas S."/>
            <person name="He G."/>
            <person name="LaButti K."/>
            <person name="Lipzen A."/>
            <person name="Mondo S."/>
            <person name="Riley R."/>
            <person name="Salamov A."/>
            <person name="Simmons B.A."/>
            <person name="Magnuson J.K."/>
            <person name="Henrissat B."/>
            <person name="Mortensen U.H."/>
            <person name="Larsen T.O."/>
            <person name="Devries R.P."/>
            <person name="Grigoriev I.V."/>
            <person name="Machida M."/>
            <person name="Baker S.E."/>
            <person name="Andersen M.R."/>
        </authorList>
    </citation>
    <scope>NUCLEOTIDE SEQUENCE [LARGE SCALE GENOMIC DNA]</scope>
    <source>
        <strain evidence="5 6">IBT 29228</strain>
    </source>
</reference>
<dbReference type="SUPFAM" id="SSF53182">
    <property type="entry name" value="Pyrrolidone carboxyl peptidase (pyroglutamate aminopeptidase)"/>
    <property type="match status" value="1"/>
</dbReference>